<protein>
    <recommendedName>
        <fullName evidence="1">Cadherin-like beta-sandwich-like domain-containing protein</fullName>
    </recommendedName>
</protein>
<organism evidence="2 3">
    <name type="scientific">Candidatus Magasanikbacteria bacterium RIFCSPLOWO2_01_FULL_40_15</name>
    <dbReference type="NCBI Taxonomy" id="1798686"/>
    <lineage>
        <taxon>Bacteria</taxon>
        <taxon>Candidatus Magasanikiibacteriota</taxon>
    </lineage>
</organism>
<dbReference type="EMBL" id="MFQH01000006">
    <property type="protein sequence ID" value="OGH78561.1"/>
    <property type="molecule type" value="Genomic_DNA"/>
</dbReference>
<comment type="caution">
    <text evidence="2">The sequence shown here is derived from an EMBL/GenBank/DDBJ whole genome shotgun (WGS) entry which is preliminary data.</text>
</comment>
<dbReference type="Pfam" id="PF12733">
    <property type="entry name" value="Cadherin-like"/>
    <property type="match status" value="2"/>
</dbReference>
<dbReference type="AlphaFoldDB" id="A0A1F6N3V8"/>
<evidence type="ECO:0000313" key="2">
    <source>
        <dbReference type="EMBL" id="OGH78561.1"/>
    </source>
</evidence>
<dbReference type="InterPro" id="IPR025883">
    <property type="entry name" value="Cadherin-like_domain"/>
</dbReference>
<name>A0A1F6N3V8_9BACT</name>
<sequence length="395" mass="44287">MKKIIKIIKIIALISLVFSLTIANVVLAAVIAKQTLAPGTLFKFKGDAAVYFVASDATAYPFPDQETFFSWYPSFNKVKVYEKNTIANATSKLLVTMKPGARVIKFGNDPKLYAVSQGAKLRWIVTEKVLTDLFGSSWRNYYEQLPPERLREYSISDKITDAKNFNRAAERTNVTISQELNRRKILNKETIAIDGSIIPLFKSLTEDVSGAFSPAFKPTIFYYTLKTKFSEDRITFTPVVYDSFMTVKVKDYTVEAGKSITIDIPSGDSDIPLYVFTPDGRVNTYTVRVSRIGPNNDYNLSSLTENLNDTLWPTFKPNLFVYSVRAKETENKITIKATPKDPKARLVIDNKDFSASAASSGYEKTLVKGLNTIQIQVIAENGASIKYTVEIQKPI</sequence>
<feature type="domain" description="Cadherin-like beta-sandwich-like" evidence="1">
    <location>
        <begin position="213"/>
        <end position="291"/>
    </location>
</feature>
<gene>
    <name evidence="2" type="ORF">A2983_02760</name>
</gene>
<proteinExistence type="predicted"/>
<dbReference type="Proteomes" id="UP000177040">
    <property type="component" value="Unassembled WGS sequence"/>
</dbReference>
<evidence type="ECO:0000313" key="3">
    <source>
        <dbReference type="Proteomes" id="UP000177040"/>
    </source>
</evidence>
<feature type="domain" description="Cadherin-like beta-sandwich-like" evidence="1">
    <location>
        <begin position="301"/>
        <end position="392"/>
    </location>
</feature>
<accession>A0A1F6N3V8</accession>
<reference evidence="2 3" key="1">
    <citation type="journal article" date="2016" name="Nat. Commun.">
        <title>Thousands of microbial genomes shed light on interconnected biogeochemical processes in an aquifer system.</title>
        <authorList>
            <person name="Anantharaman K."/>
            <person name="Brown C.T."/>
            <person name="Hug L.A."/>
            <person name="Sharon I."/>
            <person name="Castelle C.J."/>
            <person name="Probst A.J."/>
            <person name="Thomas B.C."/>
            <person name="Singh A."/>
            <person name="Wilkins M.J."/>
            <person name="Karaoz U."/>
            <person name="Brodie E.L."/>
            <person name="Williams K.H."/>
            <person name="Hubbard S.S."/>
            <person name="Banfield J.F."/>
        </authorList>
    </citation>
    <scope>NUCLEOTIDE SEQUENCE [LARGE SCALE GENOMIC DNA]</scope>
</reference>
<evidence type="ECO:0000259" key="1">
    <source>
        <dbReference type="Pfam" id="PF12733"/>
    </source>
</evidence>